<dbReference type="GO" id="GO:0016020">
    <property type="term" value="C:membrane"/>
    <property type="evidence" value="ECO:0007669"/>
    <property type="project" value="UniProtKB-SubCell"/>
</dbReference>
<evidence type="ECO:0000313" key="7">
    <source>
        <dbReference type="Proteomes" id="UP000242715"/>
    </source>
</evidence>
<dbReference type="PANTHER" id="PTHR24221:SF604">
    <property type="entry name" value="ABC TRANSPORTER B FAMILY MEMBER 9"/>
    <property type="match status" value="1"/>
</dbReference>
<gene>
    <name evidence="6" type="ORF">TSUD_299930</name>
</gene>
<dbReference type="Proteomes" id="UP000242715">
    <property type="component" value="Unassembled WGS sequence"/>
</dbReference>
<dbReference type="OrthoDB" id="6500128at2759"/>
<dbReference type="EMBL" id="DF974231">
    <property type="protein sequence ID" value="GAU46601.1"/>
    <property type="molecule type" value="Genomic_DNA"/>
</dbReference>
<evidence type="ECO:0000256" key="2">
    <source>
        <dbReference type="ARBA" id="ARBA00022692"/>
    </source>
</evidence>
<evidence type="ECO:0000256" key="1">
    <source>
        <dbReference type="ARBA" id="ARBA00004141"/>
    </source>
</evidence>
<name>A0A2Z6NRA2_TRISU</name>
<dbReference type="GO" id="GO:0005524">
    <property type="term" value="F:ATP binding"/>
    <property type="evidence" value="ECO:0007669"/>
    <property type="project" value="InterPro"/>
</dbReference>
<dbReference type="InterPro" id="IPR036640">
    <property type="entry name" value="ABC1_TM_sf"/>
</dbReference>
<dbReference type="PANTHER" id="PTHR24221">
    <property type="entry name" value="ATP-BINDING CASSETTE SUB-FAMILY B"/>
    <property type="match status" value="1"/>
</dbReference>
<protein>
    <recommendedName>
        <fullName evidence="5">ABC transmembrane type-1 domain-containing protein</fullName>
    </recommendedName>
</protein>
<proteinExistence type="predicted"/>
<sequence length="192" mass="21643">MVLKESLYGMKMRKVGLGYKKDLIIRSVSRSFAVMALFSVFQDMKVSGAVWVWFMSDWIVSLPIFICSLLTESIYDGPLEERPEHFGDCMVLMQRMVQMKFLKGFSADAKVMYEEASQVANDVVSSIRTVASFCAESKVMDMYMYRKKCLGPEKQGTRLGLVSGIGLPKGLVKLLNFSSYSFMGNHKSSPMS</sequence>
<dbReference type="Gene3D" id="1.20.1560.10">
    <property type="entry name" value="ABC transporter type 1, transmembrane domain"/>
    <property type="match status" value="1"/>
</dbReference>
<evidence type="ECO:0000256" key="4">
    <source>
        <dbReference type="ARBA" id="ARBA00023136"/>
    </source>
</evidence>
<keyword evidence="3" id="KW-1133">Transmembrane helix</keyword>
<dbReference type="AlphaFoldDB" id="A0A2Z6NRA2"/>
<evidence type="ECO:0000256" key="3">
    <source>
        <dbReference type="ARBA" id="ARBA00022989"/>
    </source>
</evidence>
<dbReference type="GO" id="GO:0140359">
    <property type="term" value="F:ABC-type transporter activity"/>
    <property type="evidence" value="ECO:0007669"/>
    <property type="project" value="InterPro"/>
</dbReference>
<reference evidence="7" key="1">
    <citation type="journal article" date="2017" name="Front. Plant Sci.">
        <title>Climate Clever Clovers: New Paradigm to Reduce the Environmental Footprint of Ruminants by Breeding Low Methanogenic Forages Utilizing Haplotype Variation.</title>
        <authorList>
            <person name="Kaur P."/>
            <person name="Appels R."/>
            <person name="Bayer P.E."/>
            <person name="Keeble-Gagnere G."/>
            <person name="Wang J."/>
            <person name="Hirakawa H."/>
            <person name="Shirasawa K."/>
            <person name="Vercoe P."/>
            <person name="Stefanova K."/>
            <person name="Durmic Z."/>
            <person name="Nichols P."/>
            <person name="Revell C."/>
            <person name="Isobe S.N."/>
            <person name="Edwards D."/>
            <person name="Erskine W."/>
        </authorList>
    </citation>
    <scope>NUCLEOTIDE SEQUENCE [LARGE SCALE GENOMIC DNA]</scope>
    <source>
        <strain evidence="7">cv. Daliak</strain>
    </source>
</reference>
<evidence type="ECO:0000259" key="5">
    <source>
        <dbReference type="Pfam" id="PF00664"/>
    </source>
</evidence>
<dbReference type="InterPro" id="IPR011527">
    <property type="entry name" value="ABC1_TM_dom"/>
</dbReference>
<dbReference type="InterPro" id="IPR039421">
    <property type="entry name" value="Type_1_exporter"/>
</dbReference>
<accession>A0A2Z6NRA2</accession>
<comment type="subcellular location">
    <subcellularLocation>
        <location evidence="1">Membrane</location>
        <topology evidence="1">Multi-pass membrane protein</topology>
    </subcellularLocation>
</comment>
<dbReference type="Pfam" id="PF00664">
    <property type="entry name" value="ABC_membrane"/>
    <property type="match status" value="1"/>
</dbReference>
<evidence type="ECO:0000313" key="6">
    <source>
        <dbReference type="EMBL" id="GAU46601.1"/>
    </source>
</evidence>
<organism evidence="6 7">
    <name type="scientific">Trifolium subterraneum</name>
    <name type="common">Subterranean clover</name>
    <dbReference type="NCBI Taxonomy" id="3900"/>
    <lineage>
        <taxon>Eukaryota</taxon>
        <taxon>Viridiplantae</taxon>
        <taxon>Streptophyta</taxon>
        <taxon>Embryophyta</taxon>
        <taxon>Tracheophyta</taxon>
        <taxon>Spermatophyta</taxon>
        <taxon>Magnoliopsida</taxon>
        <taxon>eudicotyledons</taxon>
        <taxon>Gunneridae</taxon>
        <taxon>Pentapetalae</taxon>
        <taxon>rosids</taxon>
        <taxon>fabids</taxon>
        <taxon>Fabales</taxon>
        <taxon>Fabaceae</taxon>
        <taxon>Papilionoideae</taxon>
        <taxon>50 kb inversion clade</taxon>
        <taxon>NPAAA clade</taxon>
        <taxon>Hologalegina</taxon>
        <taxon>IRL clade</taxon>
        <taxon>Trifolieae</taxon>
        <taxon>Trifolium</taxon>
    </lineage>
</organism>
<keyword evidence="2" id="KW-0812">Transmembrane</keyword>
<keyword evidence="7" id="KW-1185">Reference proteome</keyword>
<keyword evidence="4" id="KW-0472">Membrane</keyword>
<feature type="domain" description="ABC transmembrane type-1" evidence="5">
    <location>
        <begin position="96"/>
        <end position="143"/>
    </location>
</feature>